<evidence type="ECO:0000313" key="2">
    <source>
        <dbReference type="Proteomes" id="UP000078503"/>
    </source>
</evidence>
<evidence type="ECO:0008006" key="3">
    <source>
        <dbReference type="Google" id="ProtNLM"/>
    </source>
</evidence>
<reference evidence="1 2" key="1">
    <citation type="submission" date="2016-03" db="EMBL/GenBank/DDBJ databases">
        <title>Photobacterium proteolyticum sp. nov. a protease producing bacterium isolated from ocean sediments of Laizhou Bay.</title>
        <authorList>
            <person name="Li Y."/>
        </authorList>
    </citation>
    <scope>NUCLEOTIDE SEQUENCE [LARGE SCALE GENOMIC DNA]</scope>
    <source>
        <strain evidence="1 2">R-40508</strain>
    </source>
</reference>
<evidence type="ECO:0000313" key="1">
    <source>
        <dbReference type="EMBL" id="OAN11223.1"/>
    </source>
</evidence>
<dbReference type="Proteomes" id="UP000078503">
    <property type="component" value="Unassembled WGS sequence"/>
</dbReference>
<protein>
    <recommendedName>
        <fullName evidence="3">Hemolysin</fullName>
    </recommendedName>
</protein>
<dbReference type="STRING" id="858640.A3K86_19895"/>
<dbReference type="Pfam" id="PF03891">
    <property type="entry name" value="DUF333"/>
    <property type="match status" value="4"/>
</dbReference>
<dbReference type="PANTHER" id="PTHR38008">
    <property type="entry name" value="HEMOLYSIN-RELATED"/>
    <property type="match status" value="1"/>
</dbReference>
<sequence>MKKTLLVALFATIGLTACSEAEKPEATVAGAANPASVFCEEQGGEVVIKDENGGQVGYCKLSDGRLIEEWTFMNESKEDKAEPVANMANPASVFCEEQGGKVIIKDGENGQVGYCQLADGTEVEEWEYFRQHNTEEEQTAESTIGMANPASVFCEEQGGKTITKDGADGQYSVCQLADGTEVEEWEYFRQHNQEAAEGELIGMANPSAVFCEEQGGQYFLNDEGEIKAGSCKLTDGKVVEAWEYYRANHKE</sequence>
<dbReference type="PROSITE" id="PS51257">
    <property type="entry name" value="PROKAR_LIPOPROTEIN"/>
    <property type="match status" value="1"/>
</dbReference>
<comment type="caution">
    <text evidence="1">The sequence shown here is derived from an EMBL/GenBank/DDBJ whole genome shotgun (WGS) entry which is preliminary data.</text>
</comment>
<dbReference type="PANTHER" id="PTHR38008:SF2">
    <property type="entry name" value="HEMOLYSIN"/>
    <property type="match status" value="1"/>
</dbReference>
<dbReference type="AlphaFoldDB" id="A0A178K3C5"/>
<proteinExistence type="predicted"/>
<dbReference type="InterPro" id="IPR005590">
    <property type="entry name" value="DUF333"/>
</dbReference>
<dbReference type="EMBL" id="LVHF01000033">
    <property type="protein sequence ID" value="OAN11223.1"/>
    <property type="molecule type" value="Genomic_DNA"/>
</dbReference>
<gene>
    <name evidence="1" type="ORF">A3K86_19895</name>
</gene>
<organism evidence="1 2">
    <name type="scientific">Photobacterium jeanii</name>
    <dbReference type="NCBI Taxonomy" id="858640"/>
    <lineage>
        <taxon>Bacteria</taxon>
        <taxon>Pseudomonadati</taxon>
        <taxon>Pseudomonadota</taxon>
        <taxon>Gammaproteobacteria</taxon>
        <taxon>Vibrionales</taxon>
        <taxon>Vibrionaceae</taxon>
        <taxon>Photobacterium</taxon>
    </lineage>
</organism>
<name>A0A178K3C5_9GAMM</name>
<dbReference type="RefSeq" id="WP_068335596.1">
    <property type="nucleotide sequence ID" value="NZ_LVHF01000033.1"/>
</dbReference>
<accession>A0A178K3C5</accession>
<keyword evidence="2" id="KW-1185">Reference proteome</keyword>